<keyword evidence="2" id="KW-0378">Hydrolase</keyword>
<feature type="short sequence motif" description="DGA/G" evidence="2">
    <location>
        <begin position="196"/>
        <end position="198"/>
    </location>
</feature>
<evidence type="ECO:0000259" key="3">
    <source>
        <dbReference type="PROSITE" id="PS51635"/>
    </source>
</evidence>
<feature type="active site" description="Proton acceptor" evidence="2">
    <location>
        <position position="196"/>
    </location>
</feature>
<dbReference type="InterPro" id="IPR016035">
    <property type="entry name" value="Acyl_Trfase/lysoPLipase"/>
</dbReference>
<feature type="active site" description="Nucleophile" evidence="2">
    <location>
        <position position="47"/>
    </location>
</feature>
<comment type="caution">
    <text evidence="4">The sequence shown here is derived from an EMBL/GenBank/DDBJ whole genome shotgun (WGS) entry which is preliminary data.</text>
</comment>
<dbReference type="EMBL" id="JACYWE010000002">
    <property type="protein sequence ID" value="MBD8505589.1"/>
    <property type="molecule type" value="Genomic_DNA"/>
</dbReference>
<keyword evidence="5" id="KW-1185">Reference proteome</keyword>
<keyword evidence="1 2" id="KW-0443">Lipid metabolism</keyword>
<dbReference type="Pfam" id="PF01734">
    <property type="entry name" value="Patatin"/>
    <property type="match status" value="1"/>
</dbReference>
<comment type="caution">
    <text evidence="2">Lacks conserved residue(s) required for the propagation of feature annotation.</text>
</comment>
<dbReference type="GO" id="GO:0016787">
    <property type="term" value="F:hydrolase activity"/>
    <property type="evidence" value="ECO:0007669"/>
    <property type="project" value="UniProtKB-UniRule"/>
</dbReference>
<feature type="short sequence motif" description="GXSXG" evidence="2">
    <location>
        <begin position="45"/>
        <end position="49"/>
    </location>
</feature>
<dbReference type="Proteomes" id="UP000642993">
    <property type="component" value="Unassembled WGS sequence"/>
</dbReference>
<dbReference type="InterPro" id="IPR002641">
    <property type="entry name" value="PNPLA_dom"/>
</dbReference>
<accession>A0A927JAG2</accession>
<dbReference type="PROSITE" id="PS51635">
    <property type="entry name" value="PNPLA"/>
    <property type="match status" value="1"/>
</dbReference>
<dbReference type="GO" id="GO:0016042">
    <property type="term" value="P:lipid catabolic process"/>
    <property type="evidence" value="ECO:0007669"/>
    <property type="project" value="UniProtKB-UniRule"/>
</dbReference>
<evidence type="ECO:0000313" key="5">
    <source>
        <dbReference type="Proteomes" id="UP000642993"/>
    </source>
</evidence>
<dbReference type="Gene3D" id="3.40.1090.10">
    <property type="entry name" value="Cytosolic phospholipase A2 catalytic domain"/>
    <property type="match status" value="2"/>
</dbReference>
<protein>
    <submittedName>
        <fullName evidence="4">Patatin-like phospholipase family protein</fullName>
    </submittedName>
</protein>
<dbReference type="RefSeq" id="WP_192038081.1">
    <property type="nucleotide sequence ID" value="NZ_JACYWE010000002.1"/>
</dbReference>
<dbReference type="SUPFAM" id="SSF52151">
    <property type="entry name" value="FabD/lysophospholipase-like"/>
    <property type="match status" value="1"/>
</dbReference>
<evidence type="ECO:0000313" key="4">
    <source>
        <dbReference type="EMBL" id="MBD8505589.1"/>
    </source>
</evidence>
<reference evidence="4" key="1">
    <citation type="submission" date="2020-09" db="EMBL/GenBank/DDBJ databases">
        <title>Hoyosella lacisalsi sp. nov., a halotolerant actinobacterium isolated from soil of Lake Gudzhirganskoe.</title>
        <authorList>
            <person name="Yang Q."/>
            <person name="Guo P.Y."/>
            <person name="Liu S.W."/>
            <person name="Li F.N."/>
            <person name="Sun C.H."/>
        </authorList>
    </citation>
    <scope>NUCLEOTIDE SEQUENCE</scope>
    <source>
        <strain evidence="4">G463</strain>
    </source>
</reference>
<proteinExistence type="predicted"/>
<gene>
    <name evidence="4" type="ORF">HT102_03690</name>
</gene>
<sequence>MSITTRRALVLGCGGTLGGAWTIAALKALADHLEWDPRTADVIQGTSAGAELATMLGSGISVDQLVAMQLGTTDDKRLRAHLADAPGRFPPLPRARLGSLGLLRRARGLAALSGIAPRGSGDPAWLERLAISLNPRASWPDHAGLRLVAMDYDTGERVAFGAPGSPSASVGEALQASWAIPGWFPPVEIDGRRYIDGGAASTASVDLLADDPVGNRIDEAIVIAPMASLSGDRAPGLLGRGEDRLLRRGMTRGLRAEITRLEQAATRVVVLDAIASDLEVRGGNLMDHRRREAVSEHALATLPQRVATLEGLR</sequence>
<keyword evidence="2" id="KW-0442">Lipid degradation</keyword>
<feature type="domain" description="PNPLA" evidence="3">
    <location>
        <begin position="10"/>
        <end position="209"/>
    </location>
</feature>
<evidence type="ECO:0000256" key="1">
    <source>
        <dbReference type="ARBA" id="ARBA00023098"/>
    </source>
</evidence>
<evidence type="ECO:0000256" key="2">
    <source>
        <dbReference type="PROSITE-ProRule" id="PRU01161"/>
    </source>
</evidence>
<organism evidence="4 5">
    <name type="scientific">Lolliginicoccus lacisalsi</name>
    <dbReference type="NCBI Taxonomy" id="2742202"/>
    <lineage>
        <taxon>Bacteria</taxon>
        <taxon>Bacillati</taxon>
        <taxon>Actinomycetota</taxon>
        <taxon>Actinomycetes</taxon>
        <taxon>Mycobacteriales</taxon>
        <taxon>Hoyosellaceae</taxon>
        <taxon>Lolliginicoccus</taxon>
    </lineage>
</organism>
<name>A0A927JAG2_9ACTN</name>
<dbReference type="AlphaFoldDB" id="A0A927JAG2"/>